<gene>
    <name evidence="1" type="ORF">LCGC14_1326650</name>
</gene>
<evidence type="ECO:0000313" key="1">
    <source>
        <dbReference type="EMBL" id="KKM81754.1"/>
    </source>
</evidence>
<name>A0A0F9KI00_9ZZZZ</name>
<dbReference type="EMBL" id="LAZR01007970">
    <property type="protein sequence ID" value="KKM81754.1"/>
    <property type="molecule type" value="Genomic_DNA"/>
</dbReference>
<comment type="caution">
    <text evidence="1">The sequence shown here is derived from an EMBL/GenBank/DDBJ whole genome shotgun (WGS) entry which is preliminary data.</text>
</comment>
<dbReference type="Gene3D" id="2.40.50.140">
    <property type="entry name" value="Nucleic acid-binding proteins"/>
    <property type="match status" value="1"/>
</dbReference>
<sequence>LWEWCRRLDLLRSQLGVQADAPHCRDIDTKKITKLLGEIKAEVVRGAPFGQCDCPGWELDCPRCDGTHWTSQRRSVMPKPTARALLIGRVLQQATAVACPQRGTDIARTAVKCGKTVVAVRATGRLAKLLSEVLVNRPVEIVGQLVLYEWKTEGGEERETMQVEVEKVTEIPLSEFDDTEAAS</sequence>
<protein>
    <submittedName>
        <fullName evidence="1">Uncharacterized protein</fullName>
    </submittedName>
</protein>
<proteinExistence type="predicted"/>
<organism evidence="1">
    <name type="scientific">marine sediment metagenome</name>
    <dbReference type="NCBI Taxonomy" id="412755"/>
    <lineage>
        <taxon>unclassified sequences</taxon>
        <taxon>metagenomes</taxon>
        <taxon>ecological metagenomes</taxon>
    </lineage>
</organism>
<dbReference type="AlphaFoldDB" id="A0A0F9KI00"/>
<dbReference type="InterPro" id="IPR012340">
    <property type="entry name" value="NA-bd_OB-fold"/>
</dbReference>
<feature type="non-terminal residue" evidence="1">
    <location>
        <position position="1"/>
    </location>
</feature>
<accession>A0A0F9KI00</accession>
<reference evidence="1" key="1">
    <citation type="journal article" date="2015" name="Nature">
        <title>Complex archaea that bridge the gap between prokaryotes and eukaryotes.</title>
        <authorList>
            <person name="Spang A."/>
            <person name="Saw J.H."/>
            <person name="Jorgensen S.L."/>
            <person name="Zaremba-Niedzwiedzka K."/>
            <person name="Martijn J."/>
            <person name="Lind A.E."/>
            <person name="van Eijk R."/>
            <person name="Schleper C."/>
            <person name="Guy L."/>
            <person name="Ettema T.J."/>
        </authorList>
    </citation>
    <scope>NUCLEOTIDE SEQUENCE</scope>
</reference>